<dbReference type="GO" id="GO:0003723">
    <property type="term" value="F:RNA binding"/>
    <property type="evidence" value="ECO:0007669"/>
    <property type="project" value="TreeGrafter"/>
</dbReference>
<dbReference type="PROSITE" id="PS51194">
    <property type="entry name" value="HELICASE_CTER"/>
    <property type="match status" value="1"/>
</dbReference>
<dbReference type="Gene3D" id="3.40.50.300">
    <property type="entry name" value="P-loop containing nucleotide triphosphate hydrolases"/>
    <property type="match status" value="2"/>
</dbReference>
<dbReference type="EC" id="3.6.4.13" evidence="2"/>
<keyword evidence="11" id="KW-1185">Reference proteome</keyword>
<dbReference type="PANTHER" id="PTHR18934:SF136">
    <property type="entry name" value="ATP-DEPENDENT RNA HELICASE DHX35-RELATED"/>
    <property type="match status" value="1"/>
</dbReference>
<protein>
    <recommendedName>
        <fullName evidence="2">RNA helicase</fullName>
        <ecNumber evidence="2">3.6.4.13</ecNumber>
    </recommendedName>
</protein>
<evidence type="ECO:0000256" key="2">
    <source>
        <dbReference type="ARBA" id="ARBA00012552"/>
    </source>
</evidence>
<evidence type="ECO:0000256" key="6">
    <source>
        <dbReference type="ARBA" id="ARBA00022840"/>
    </source>
</evidence>
<comment type="caution">
    <text evidence="10">The sequence shown here is derived from an EMBL/GenBank/DDBJ whole genome shotgun (WGS) entry which is preliminary data.</text>
</comment>
<dbReference type="GO" id="GO:0071013">
    <property type="term" value="C:catalytic step 2 spliceosome"/>
    <property type="evidence" value="ECO:0007669"/>
    <property type="project" value="TreeGrafter"/>
</dbReference>
<feature type="domain" description="Helicase ATP-binding" evidence="8">
    <location>
        <begin position="61"/>
        <end position="226"/>
    </location>
</feature>
<dbReference type="InterPro" id="IPR002464">
    <property type="entry name" value="DNA/RNA_helicase_DEAH_CS"/>
</dbReference>
<keyword evidence="6" id="KW-0067">ATP-binding</keyword>
<evidence type="ECO:0000256" key="1">
    <source>
        <dbReference type="ARBA" id="ARBA00008792"/>
    </source>
</evidence>
<dbReference type="PROSITE" id="PS51192">
    <property type="entry name" value="HELICASE_ATP_BIND_1"/>
    <property type="match status" value="1"/>
</dbReference>
<dbReference type="InterPro" id="IPR001650">
    <property type="entry name" value="Helicase_C-like"/>
</dbReference>
<dbReference type="Pfam" id="PF00271">
    <property type="entry name" value="Helicase_C"/>
    <property type="match status" value="1"/>
</dbReference>
<dbReference type="GO" id="GO:0005524">
    <property type="term" value="F:ATP binding"/>
    <property type="evidence" value="ECO:0007669"/>
    <property type="project" value="UniProtKB-KW"/>
</dbReference>
<evidence type="ECO:0000256" key="3">
    <source>
        <dbReference type="ARBA" id="ARBA00022741"/>
    </source>
</evidence>
<evidence type="ECO:0000256" key="4">
    <source>
        <dbReference type="ARBA" id="ARBA00022801"/>
    </source>
</evidence>
<organism evidence="10 11">
    <name type="scientific">Saitozyma podzolica</name>
    <dbReference type="NCBI Taxonomy" id="1890683"/>
    <lineage>
        <taxon>Eukaryota</taxon>
        <taxon>Fungi</taxon>
        <taxon>Dikarya</taxon>
        <taxon>Basidiomycota</taxon>
        <taxon>Agaricomycotina</taxon>
        <taxon>Tremellomycetes</taxon>
        <taxon>Tremellales</taxon>
        <taxon>Trimorphomycetaceae</taxon>
        <taxon>Saitozyma</taxon>
    </lineage>
</organism>
<dbReference type="STRING" id="1890683.A0A427YJF4"/>
<dbReference type="PANTHER" id="PTHR18934">
    <property type="entry name" value="ATP-DEPENDENT RNA HELICASE"/>
    <property type="match status" value="1"/>
</dbReference>
<dbReference type="GO" id="GO:0003724">
    <property type="term" value="F:RNA helicase activity"/>
    <property type="evidence" value="ECO:0007669"/>
    <property type="project" value="UniProtKB-EC"/>
</dbReference>
<dbReference type="InterPro" id="IPR027417">
    <property type="entry name" value="P-loop_NTPase"/>
</dbReference>
<comment type="catalytic activity">
    <reaction evidence="7">
        <text>ATP + H2O = ADP + phosphate + H(+)</text>
        <dbReference type="Rhea" id="RHEA:13065"/>
        <dbReference type="ChEBI" id="CHEBI:15377"/>
        <dbReference type="ChEBI" id="CHEBI:15378"/>
        <dbReference type="ChEBI" id="CHEBI:30616"/>
        <dbReference type="ChEBI" id="CHEBI:43474"/>
        <dbReference type="ChEBI" id="CHEBI:456216"/>
        <dbReference type="EC" id="3.6.4.13"/>
    </reaction>
</comment>
<keyword evidence="5" id="KW-0347">Helicase</keyword>
<dbReference type="SMART" id="SM00490">
    <property type="entry name" value="HELICc"/>
    <property type="match status" value="1"/>
</dbReference>
<dbReference type="Proteomes" id="UP000279259">
    <property type="component" value="Unassembled WGS sequence"/>
</dbReference>
<keyword evidence="4" id="KW-0378">Hydrolase</keyword>
<reference evidence="10 11" key="1">
    <citation type="submission" date="2018-11" db="EMBL/GenBank/DDBJ databases">
        <title>Genome sequence of Saitozyma podzolica DSM 27192.</title>
        <authorList>
            <person name="Aliyu H."/>
            <person name="Gorte O."/>
            <person name="Ochsenreither K."/>
        </authorList>
    </citation>
    <scope>NUCLEOTIDE SEQUENCE [LARGE SCALE GENOMIC DNA]</scope>
    <source>
        <strain evidence="10 11">DSM 27192</strain>
    </source>
</reference>
<dbReference type="InterPro" id="IPR014001">
    <property type="entry name" value="Helicase_ATP-bd"/>
</dbReference>
<dbReference type="FunFam" id="3.40.50.300:FF:000578">
    <property type="entry name" value="probable ATP-dependent RNA helicase DHX35"/>
    <property type="match status" value="1"/>
</dbReference>
<dbReference type="EMBL" id="RSCD01000008">
    <property type="protein sequence ID" value="RSH91218.1"/>
    <property type="molecule type" value="Genomic_DNA"/>
</dbReference>
<gene>
    <name evidence="10" type="ORF">EHS25_009517</name>
</gene>
<dbReference type="SUPFAM" id="SSF52540">
    <property type="entry name" value="P-loop containing nucleoside triphosphate hydrolases"/>
    <property type="match status" value="1"/>
</dbReference>
<evidence type="ECO:0000313" key="11">
    <source>
        <dbReference type="Proteomes" id="UP000279259"/>
    </source>
</evidence>
<dbReference type="CDD" id="cd18791">
    <property type="entry name" value="SF2_C_RHA"/>
    <property type="match status" value="1"/>
</dbReference>
<keyword evidence="3" id="KW-0547">Nucleotide-binding</keyword>
<name>A0A427YJF4_9TREE</name>
<evidence type="ECO:0000259" key="9">
    <source>
        <dbReference type="PROSITE" id="PS51194"/>
    </source>
</evidence>
<accession>A0A427YJF4</accession>
<proteinExistence type="inferred from homology"/>
<evidence type="ECO:0000313" key="10">
    <source>
        <dbReference type="EMBL" id="RSH91218.1"/>
    </source>
</evidence>
<evidence type="ECO:0000256" key="7">
    <source>
        <dbReference type="ARBA" id="ARBA00047984"/>
    </source>
</evidence>
<dbReference type="AlphaFoldDB" id="A0A427YJF4"/>
<dbReference type="PROSITE" id="PS00690">
    <property type="entry name" value="DEAH_ATP_HELICASE"/>
    <property type="match status" value="1"/>
</dbReference>
<comment type="similarity">
    <text evidence="1">Belongs to the DEAD box helicase family. DEAH subfamily.</text>
</comment>
<evidence type="ECO:0000256" key="5">
    <source>
        <dbReference type="ARBA" id="ARBA00022806"/>
    </source>
</evidence>
<evidence type="ECO:0000259" key="8">
    <source>
        <dbReference type="PROSITE" id="PS51192"/>
    </source>
</evidence>
<dbReference type="GO" id="GO:0016787">
    <property type="term" value="F:hydrolase activity"/>
    <property type="evidence" value="ECO:0007669"/>
    <property type="project" value="UniProtKB-KW"/>
</dbReference>
<sequence length="367" mass="40475">MPPMQFWKPGAAAPGGSTSRFLLVITPPAYPLLTLLRQFPRSRDRVRGFAPPFLLGPCAPIIGRAETEITDLQAPGEAAVSTQIPQYLHEAGWTAQNHVVACTQPRRVAATSVATRVAEEVGSVLGDEVGYSIRFEDLSSPTRTRIKYMTDGMLFRETMVDPLLSRYSVIMIDEAHERGAYTDLLLGLVKKIMKRRPELRVIISSATIDAEDFLEYFNSNADGTDRSKDDAMIVSLEGRMYPVEVCYLKEPCVDYCEAAVQTVFDMHLKEPPGDVLVFLTGREEIDQVIQQVADRLQSLPKAAPKILALPLYATLPVEEQAIIFDPPPRDTRKVIFSTNIAEASVTIDGIKYVVDSGFVKASGPSPS</sequence>
<feature type="domain" description="Helicase C-terminal" evidence="9">
    <location>
        <begin position="259"/>
        <end position="367"/>
    </location>
</feature>
<dbReference type="OrthoDB" id="10253254at2759"/>
<dbReference type="SMART" id="SM00487">
    <property type="entry name" value="DEXDc"/>
    <property type="match status" value="1"/>
</dbReference>